<evidence type="ECO:0000259" key="5">
    <source>
        <dbReference type="Pfam" id="PF00884"/>
    </source>
</evidence>
<comment type="caution">
    <text evidence="6">The sequence shown here is derived from an EMBL/GenBank/DDBJ whole genome shotgun (WGS) entry which is preliminary data.</text>
</comment>
<protein>
    <recommendedName>
        <fullName evidence="5">Sulfatase N-terminal domain-containing protein</fullName>
    </recommendedName>
</protein>
<evidence type="ECO:0000256" key="4">
    <source>
        <dbReference type="SAM" id="MobiDB-lite"/>
    </source>
</evidence>
<dbReference type="Gene3D" id="3.40.720.10">
    <property type="entry name" value="Alkaline Phosphatase, subunit A"/>
    <property type="match status" value="1"/>
</dbReference>
<dbReference type="GO" id="GO:0008484">
    <property type="term" value="F:sulfuric ester hydrolase activity"/>
    <property type="evidence" value="ECO:0007669"/>
    <property type="project" value="UniProtKB-ARBA"/>
</dbReference>
<proteinExistence type="predicted"/>
<sequence>MMKSGKSKDNGRRTNSFNANVSNDLWAFDDSLREGFVGGMPPGTVTIIAKALKDYASYKTSYCGKWGIGGTAWTNTPMGDFLGFFGDSIETCDAWAAFTADPQGSVTEPGILLNSTSENVVRPYLKTQTDKLTAYIPPSHISWEQSSSQRNSYCMQKHTKDAFENYGSRSTRQDSISYALTAVQYPQYPKAYDDPEHARKEKTSPNNDDIRIGTNNPICFINDILGNITQAIKDVGQWDNTILLFCAIYQNTVNDNYPLRGSKFNSFDGGLRVPQFLTGGWIDQEIKEKDLTIVTSPTYMFANDWAPTLLEMVGANKEYLNREKEGASYGNKMWKYIKNFVTDGKESQMERYVSYSLDLYFSIKEHTAHKNVLDGRQRSKTIAFLNRLGLPSHKHR</sequence>
<evidence type="ECO:0000256" key="2">
    <source>
        <dbReference type="ARBA" id="ARBA00022837"/>
    </source>
</evidence>
<evidence type="ECO:0000313" key="7">
    <source>
        <dbReference type="Proteomes" id="UP001530400"/>
    </source>
</evidence>
<dbReference type="GO" id="GO:0046872">
    <property type="term" value="F:metal ion binding"/>
    <property type="evidence" value="ECO:0007669"/>
    <property type="project" value="UniProtKB-KW"/>
</dbReference>
<evidence type="ECO:0000256" key="3">
    <source>
        <dbReference type="ARBA" id="ARBA00023180"/>
    </source>
</evidence>
<evidence type="ECO:0000313" key="6">
    <source>
        <dbReference type="EMBL" id="KAL3770794.1"/>
    </source>
</evidence>
<keyword evidence="7" id="KW-1185">Reference proteome</keyword>
<gene>
    <name evidence="6" type="ORF">ACHAWO_005715</name>
</gene>
<keyword evidence="1" id="KW-0479">Metal-binding</keyword>
<evidence type="ECO:0000256" key="1">
    <source>
        <dbReference type="ARBA" id="ARBA00022723"/>
    </source>
</evidence>
<dbReference type="AlphaFoldDB" id="A0ABD3N3T9"/>
<dbReference type="InterPro" id="IPR000917">
    <property type="entry name" value="Sulfatase_N"/>
</dbReference>
<feature type="domain" description="Sulfatase N-terminal" evidence="5">
    <location>
        <begin position="117"/>
        <end position="314"/>
    </location>
</feature>
<name>A0ABD3N3T9_9STRA</name>
<dbReference type="InterPro" id="IPR047115">
    <property type="entry name" value="ARSB"/>
</dbReference>
<dbReference type="Proteomes" id="UP001530400">
    <property type="component" value="Unassembled WGS sequence"/>
</dbReference>
<dbReference type="EMBL" id="JALLPJ020001300">
    <property type="protein sequence ID" value="KAL3770794.1"/>
    <property type="molecule type" value="Genomic_DNA"/>
</dbReference>
<dbReference type="Pfam" id="PF00884">
    <property type="entry name" value="Sulfatase"/>
    <property type="match status" value="1"/>
</dbReference>
<feature type="region of interest" description="Disordered" evidence="4">
    <location>
        <begin position="190"/>
        <end position="209"/>
    </location>
</feature>
<dbReference type="SUPFAM" id="SSF53649">
    <property type="entry name" value="Alkaline phosphatase-like"/>
    <property type="match status" value="1"/>
</dbReference>
<reference evidence="6 7" key="1">
    <citation type="submission" date="2024-10" db="EMBL/GenBank/DDBJ databases">
        <title>Updated reference genomes for cyclostephanoid diatoms.</title>
        <authorList>
            <person name="Roberts W.R."/>
            <person name="Alverson A.J."/>
        </authorList>
    </citation>
    <scope>NUCLEOTIDE SEQUENCE [LARGE SCALE GENOMIC DNA]</scope>
    <source>
        <strain evidence="6 7">AJA010-31</strain>
    </source>
</reference>
<keyword evidence="3" id="KW-0325">Glycoprotein</keyword>
<dbReference type="PANTHER" id="PTHR10342:SF274">
    <property type="entry name" value="ARYLSULFATASE B"/>
    <property type="match status" value="1"/>
</dbReference>
<dbReference type="PANTHER" id="PTHR10342">
    <property type="entry name" value="ARYLSULFATASE"/>
    <property type="match status" value="1"/>
</dbReference>
<organism evidence="6 7">
    <name type="scientific">Cyclotella atomus</name>
    <dbReference type="NCBI Taxonomy" id="382360"/>
    <lineage>
        <taxon>Eukaryota</taxon>
        <taxon>Sar</taxon>
        <taxon>Stramenopiles</taxon>
        <taxon>Ochrophyta</taxon>
        <taxon>Bacillariophyta</taxon>
        <taxon>Coscinodiscophyceae</taxon>
        <taxon>Thalassiosirophycidae</taxon>
        <taxon>Stephanodiscales</taxon>
        <taxon>Stephanodiscaceae</taxon>
        <taxon>Cyclotella</taxon>
    </lineage>
</organism>
<accession>A0ABD3N3T9</accession>
<dbReference type="InterPro" id="IPR017850">
    <property type="entry name" value="Alkaline_phosphatase_core_sf"/>
</dbReference>
<feature type="compositionally biased region" description="Basic and acidic residues" evidence="4">
    <location>
        <begin position="191"/>
        <end position="209"/>
    </location>
</feature>
<keyword evidence="2" id="KW-0106">Calcium</keyword>